<dbReference type="InterPro" id="IPR036188">
    <property type="entry name" value="FAD/NAD-bd_sf"/>
</dbReference>
<reference evidence="8" key="1">
    <citation type="journal article" date="2021" name="Front. Microbiol.">
        <title>Comprehensive Comparative Genomics and Phenotyping of Methylobacterium Species.</title>
        <authorList>
            <person name="Alessa O."/>
            <person name="Ogura Y."/>
            <person name="Fujitani Y."/>
            <person name="Takami H."/>
            <person name="Hayashi T."/>
            <person name="Sahin N."/>
            <person name="Tani A."/>
        </authorList>
    </citation>
    <scope>NUCLEOTIDE SEQUENCE</scope>
    <source>
        <strain evidence="8">KCTC 52305</strain>
    </source>
</reference>
<dbReference type="PANTHER" id="PTHR11552:SF147">
    <property type="entry name" value="CHOLINE DEHYDROGENASE, MITOCHONDRIAL"/>
    <property type="match status" value="1"/>
</dbReference>
<protein>
    <submittedName>
        <fullName evidence="8">Alcohol dehydrogenase [acceptor]</fullName>
    </submittedName>
</protein>
<evidence type="ECO:0000256" key="3">
    <source>
        <dbReference type="ARBA" id="ARBA00022630"/>
    </source>
</evidence>
<dbReference type="Pfam" id="PF05199">
    <property type="entry name" value="GMC_oxred_C"/>
    <property type="match status" value="1"/>
</dbReference>
<comment type="similarity">
    <text evidence="2 5">Belongs to the GMC oxidoreductase family.</text>
</comment>
<dbReference type="PIRSF" id="PIRSF000137">
    <property type="entry name" value="Alcohol_oxidase"/>
    <property type="match status" value="1"/>
</dbReference>
<evidence type="ECO:0000259" key="7">
    <source>
        <dbReference type="PROSITE" id="PS00624"/>
    </source>
</evidence>
<evidence type="ECO:0000256" key="4">
    <source>
        <dbReference type="ARBA" id="ARBA00022827"/>
    </source>
</evidence>
<dbReference type="SUPFAM" id="SSF51905">
    <property type="entry name" value="FAD/NAD(P)-binding domain"/>
    <property type="match status" value="1"/>
</dbReference>
<dbReference type="Gene3D" id="3.30.560.10">
    <property type="entry name" value="Glucose Oxidase, domain 3"/>
    <property type="match status" value="1"/>
</dbReference>
<dbReference type="InterPro" id="IPR012132">
    <property type="entry name" value="GMC_OxRdtase"/>
</dbReference>
<evidence type="ECO:0000256" key="1">
    <source>
        <dbReference type="ARBA" id="ARBA00001974"/>
    </source>
</evidence>
<evidence type="ECO:0000256" key="5">
    <source>
        <dbReference type="RuleBase" id="RU003968"/>
    </source>
</evidence>
<feature type="domain" description="Glucose-methanol-choline oxidoreductase N-terminal" evidence="6">
    <location>
        <begin position="86"/>
        <end position="109"/>
    </location>
</feature>
<dbReference type="PROSITE" id="PS00624">
    <property type="entry name" value="GMC_OXRED_2"/>
    <property type="match status" value="1"/>
</dbReference>
<keyword evidence="3 5" id="KW-0285">Flavoprotein</keyword>
<sequence length="537" mass="57637">MPHDQPETFDYVIVGGGTAGCVLANRLSASGRRTVLLLEAGGRARHPWIAIPAGFSKLLTNPVYNWRFRTEPEEATGGRVIAVPRGRGLGGSTLINGMIYVRGQPQDYDHWAQRGCTGWGFEDVLPYFRRIEDYGGPAGPLRARGGPLPVVEVAERPAIAEAFIAAAGAAGYPRNPDYNAASQDGFGYYQVNQRAGRRASAADAYLAPARGRPNLSVRTDAHVLSLTFSEDRATGVVARIGGEARRFAARGEVILAAGAAQTPQILELSGIGDPAILGAIGVPVRHAAPGVGANYVDHYCTRMNWRVKLPVTLNEATRGLRLALSVAQYAATRRGILTLGTGLAHGFVRTRPGLAGPDIQYFFMHASYANAAERRLDREPGMTVGVTQLRPQSRGTIHAASADPLAPPVIRPNFLAAEEDRRAMVEGMKIARRVVDQAPMDPYRAHELAPGPDCRTDDDWLAFARRDGQTIYHICGTCRMGRDPLAVTDPDLRVRGVRGLRVVDASIMPDIVSGNTQAAVFMIAEKAADLIGAEAAA</sequence>
<dbReference type="InterPro" id="IPR000172">
    <property type="entry name" value="GMC_OxRdtase_N"/>
</dbReference>
<accession>A0ABQ4R019</accession>
<dbReference type="PANTHER" id="PTHR11552">
    <property type="entry name" value="GLUCOSE-METHANOL-CHOLINE GMC OXIDOREDUCTASE"/>
    <property type="match status" value="1"/>
</dbReference>
<evidence type="ECO:0000313" key="9">
    <source>
        <dbReference type="Proteomes" id="UP001055167"/>
    </source>
</evidence>
<dbReference type="RefSeq" id="WP_128566208.1">
    <property type="nucleotide sequence ID" value="NZ_BPQH01000011.1"/>
</dbReference>
<proteinExistence type="inferred from homology"/>
<dbReference type="EMBL" id="BPQH01000011">
    <property type="protein sequence ID" value="GJD50868.1"/>
    <property type="molecule type" value="Genomic_DNA"/>
</dbReference>
<reference evidence="8" key="2">
    <citation type="submission" date="2021-08" db="EMBL/GenBank/DDBJ databases">
        <authorList>
            <person name="Tani A."/>
            <person name="Ola A."/>
            <person name="Ogura Y."/>
            <person name="Katsura K."/>
            <person name="Hayashi T."/>
        </authorList>
    </citation>
    <scope>NUCLEOTIDE SEQUENCE</scope>
    <source>
        <strain evidence="8">KCTC 52305</strain>
    </source>
</reference>
<comment type="cofactor">
    <cofactor evidence="1">
        <name>FAD</name>
        <dbReference type="ChEBI" id="CHEBI:57692"/>
    </cofactor>
</comment>
<dbReference type="Gene3D" id="3.50.50.60">
    <property type="entry name" value="FAD/NAD(P)-binding domain"/>
    <property type="match status" value="1"/>
</dbReference>
<keyword evidence="9" id="KW-1185">Reference proteome</keyword>
<dbReference type="SUPFAM" id="SSF54373">
    <property type="entry name" value="FAD-linked reductases, C-terminal domain"/>
    <property type="match status" value="1"/>
</dbReference>
<dbReference type="PROSITE" id="PS00623">
    <property type="entry name" value="GMC_OXRED_1"/>
    <property type="match status" value="1"/>
</dbReference>
<gene>
    <name evidence="8" type="primary">alkJ_2</name>
    <name evidence="8" type="ORF">OPKNFCMD_3616</name>
</gene>
<dbReference type="InterPro" id="IPR007867">
    <property type="entry name" value="GMC_OxRtase_C"/>
</dbReference>
<feature type="domain" description="Glucose-methanol-choline oxidoreductase N-terminal" evidence="7">
    <location>
        <begin position="258"/>
        <end position="272"/>
    </location>
</feature>
<dbReference type="Proteomes" id="UP001055167">
    <property type="component" value="Unassembled WGS sequence"/>
</dbReference>
<evidence type="ECO:0000256" key="2">
    <source>
        <dbReference type="ARBA" id="ARBA00010790"/>
    </source>
</evidence>
<evidence type="ECO:0000313" key="8">
    <source>
        <dbReference type="EMBL" id="GJD50868.1"/>
    </source>
</evidence>
<dbReference type="Pfam" id="PF00732">
    <property type="entry name" value="GMC_oxred_N"/>
    <property type="match status" value="1"/>
</dbReference>
<organism evidence="8 9">
    <name type="scientific">Methylobacterium crusticola</name>
    <dbReference type="NCBI Taxonomy" id="1697972"/>
    <lineage>
        <taxon>Bacteria</taxon>
        <taxon>Pseudomonadati</taxon>
        <taxon>Pseudomonadota</taxon>
        <taxon>Alphaproteobacteria</taxon>
        <taxon>Hyphomicrobiales</taxon>
        <taxon>Methylobacteriaceae</taxon>
        <taxon>Methylobacterium</taxon>
    </lineage>
</organism>
<evidence type="ECO:0000259" key="6">
    <source>
        <dbReference type="PROSITE" id="PS00623"/>
    </source>
</evidence>
<comment type="caution">
    <text evidence="8">The sequence shown here is derived from an EMBL/GenBank/DDBJ whole genome shotgun (WGS) entry which is preliminary data.</text>
</comment>
<name>A0ABQ4R019_9HYPH</name>
<keyword evidence="4 5" id="KW-0274">FAD</keyword>